<reference evidence="8" key="1">
    <citation type="submission" date="2021-04" db="EMBL/GenBank/DDBJ databases">
        <title>Genome based classification of Actinospica acidithermotolerans sp. nov., an actinobacterium isolated from an Indonesian hot spring.</title>
        <authorList>
            <person name="Kusuma A.B."/>
            <person name="Putra K.E."/>
            <person name="Nafisah S."/>
            <person name="Loh J."/>
            <person name="Nouioui I."/>
            <person name="Goodfellow M."/>
        </authorList>
    </citation>
    <scope>NUCLEOTIDE SEQUENCE</scope>
    <source>
        <strain evidence="8">CSCA 57</strain>
    </source>
</reference>
<gene>
    <name evidence="8" type="ORF">KDL01_26830</name>
</gene>
<dbReference type="PANTHER" id="PTHR43289:SF6">
    <property type="entry name" value="SERINE_THREONINE-PROTEIN KINASE NEKL-3"/>
    <property type="match status" value="1"/>
</dbReference>
<dbReference type="GO" id="GO:0005524">
    <property type="term" value="F:ATP binding"/>
    <property type="evidence" value="ECO:0007669"/>
    <property type="project" value="UniProtKB-KW"/>
</dbReference>
<organism evidence="8 9">
    <name type="scientific">Actinospica durhamensis</name>
    <dbReference type="NCBI Taxonomy" id="1508375"/>
    <lineage>
        <taxon>Bacteria</taxon>
        <taxon>Bacillati</taxon>
        <taxon>Actinomycetota</taxon>
        <taxon>Actinomycetes</taxon>
        <taxon>Catenulisporales</taxon>
        <taxon>Actinospicaceae</taxon>
        <taxon>Actinospica</taxon>
    </lineage>
</organism>
<accession>A0A941ISX6</accession>
<dbReference type="PROSITE" id="PS00108">
    <property type="entry name" value="PROTEIN_KINASE_ST"/>
    <property type="match status" value="1"/>
</dbReference>
<keyword evidence="9" id="KW-1185">Reference proteome</keyword>
<evidence type="ECO:0000256" key="1">
    <source>
        <dbReference type="ARBA" id="ARBA00012513"/>
    </source>
</evidence>
<dbReference type="AlphaFoldDB" id="A0A941ISX6"/>
<dbReference type="RefSeq" id="WP_212531394.1">
    <property type="nucleotide sequence ID" value="NZ_JAGSOG010000170.1"/>
</dbReference>
<dbReference type="EC" id="2.7.11.1" evidence="1"/>
<dbReference type="SUPFAM" id="SSF56112">
    <property type="entry name" value="Protein kinase-like (PK-like)"/>
    <property type="match status" value="1"/>
</dbReference>
<protein>
    <recommendedName>
        <fullName evidence="1">non-specific serine/threonine protein kinase</fullName>
        <ecNumber evidence="1">2.7.11.1</ecNumber>
    </recommendedName>
</protein>
<dbReference type="SMART" id="SM00220">
    <property type="entry name" value="S_TKc"/>
    <property type="match status" value="1"/>
</dbReference>
<evidence type="ECO:0000256" key="6">
    <source>
        <dbReference type="ARBA" id="ARBA00022840"/>
    </source>
</evidence>
<dbReference type="Gene3D" id="3.30.200.20">
    <property type="entry name" value="Phosphorylase Kinase, domain 1"/>
    <property type="match status" value="1"/>
</dbReference>
<evidence type="ECO:0000256" key="4">
    <source>
        <dbReference type="ARBA" id="ARBA00022741"/>
    </source>
</evidence>
<evidence type="ECO:0000256" key="2">
    <source>
        <dbReference type="ARBA" id="ARBA00022527"/>
    </source>
</evidence>
<dbReference type="Pfam" id="PF00069">
    <property type="entry name" value="Pkinase"/>
    <property type="match status" value="1"/>
</dbReference>
<sequence length="300" mass="33488">MGYLFPEEVLENRFRLQKYLGGGGQGEVIVAWDELEEHKVAIKFQFPRNLERSLTFWEDGKPIRDEAVFGETLSGIRGIPRVLHRSPVDAPRAYFVMEFVEGLTLTQYIAAHRPIGERTAASVIGQLCEILDTVHGRGYVHRDVKPDNVIIATSGEVWLIDIGAATPIGERAHQRAGTRGYAAPEQYDKDAVLTASADIFGLGSVLLGMCLPSQPFFDLETRPQPGDQPYSDRIPINMPKTLRELGFEMIAVNPSDRPSTMREVHERLYPSLPLKGSAPPSKVTTPDPTTWYRLGRSTLF</sequence>
<keyword evidence="4" id="KW-0547">Nucleotide-binding</keyword>
<comment type="caution">
    <text evidence="8">The sequence shown here is derived from an EMBL/GenBank/DDBJ whole genome shotgun (WGS) entry which is preliminary data.</text>
</comment>
<dbReference type="InterPro" id="IPR008271">
    <property type="entry name" value="Ser/Thr_kinase_AS"/>
</dbReference>
<evidence type="ECO:0000313" key="8">
    <source>
        <dbReference type="EMBL" id="MBR7836922.1"/>
    </source>
</evidence>
<feature type="domain" description="Protein kinase" evidence="7">
    <location>
        <begin position="14"/>
        <end position="272"/>
    </location>
</feature>
<dbReference type="Gene3D" id="1.10.510.10">
    <property type="entry name" value="Transferase(Phosphotransferase) domain 1"/>
    <property type="match status" value="1"/>
</dbReference>
<dbReference type="EMBL" id="JAGSOG010000170">
    <property type="protein sequence ID" value="MBR7836922.1"/>
    <property type="molecule type" value="Genomic_DNA"/>
</dbReference>
<evidence type="ECO:0000259" key="7">
    <source>
        <dbReference type="PROSITE" id="PS50011"/>
    </source>
</evidence>
<evidence type="ECO:0000256" key="5">
    <source>
        <dbReference type="ARBA" id="ARBA00022777"/>
    </source>
</evidence>
<keyword evidence="5 8" id="KW-0418">Kinase</keyword>
<evidence type="ECO:0000313" key="9">
    <source>
        <dbReference type="Proteomes" id="UP000675781"/>
    </source>
</evidence>
<evidence type="ECO:0000256" key="3">
    <source>
        <dbReference type="ARBA" id="ARBA00022679"/>
    </source>
</evidence>
<dbReference type="CDD" id="cd14014">
    <property type="entry name" value="STKc_PknB_like"/>
    <property type="match status" value="1"/>
</dbReference>
<keyword evidence="3" id="KW-0808">Transferase</keyword>
<dbReference type="GO" id="GO:0004674">
    <property type="term" value="F:protein serine/threonine kinase activity"/>
    <property type="evidence" value="ECO:0007669"/>
    <property type="project" value="UniProtKB-KW"/>
</dbReference>
<dbReference type="PROSITE" id="PS50011">
    <property type="entry name" value="PROTEIN_KINASE_DOM"/>
    <property type="match status" value="1"/>
</dbReference>
<dbReference type="InterPro" id="IPR011009">
    <property type="entry name" value="Kinase-like_dom_sf"/>
</dbReference>
<dbReference type="PANTHER" id="PTHR43289">
    <property type="entry name" value="MITOGEN-ACTIVATED PROTEIN KINASE KINASE KINASE 20-RELATED"/>
    <property type="match status" value="1"/>
</dbReference>
<keyword evidence="2 8" id="KW-0723">Serine/threonine-protein kinase</keyword>
<proteinExistence type="predicted"/>
<dbReference type="Proteomes" id="UP000675781">
    <property type="component" value="Unassembled WGS sequence"/>
</dbReference>
<keyword evidence="6" id="KW-0067">ATP-binding</keyword>
<dbReference type="InterPro" id="IPR000719">
    <property type="entry name" value="Prot_kinase_dom"/>
</dbReference>
<name>A0A941ISX6_9ACTN</name>